<dbReference type="GO" id="GO:0009073">
    <property type="term" value="P:aromatic amino acid family biosynthetic process"/>
    <property type="evidence" value="ECO:0007669"/>
    <property type="project" value="UniProtKB-UniRule"/>
</dbReference>
<feature type="binding site" evidence="2">
    <location>
        <position position="7"/>
    </location>
    <ligand>
        <name>prephenate</name>
        <dbReference type="ChEBI" id="CHEBI:29934"/>
    </ligand>
</feature>
<gene>
    <name evidence="4" type="primary">aroH</name>
    <name evidence="4" type="ORF">IAA86_06185</name>
</gene>
<dbReference type="PROSITE" id="PS51167">
    <property type="entry name" value="CHORISMATE_MUT_1"/>
    <property type="match status" value="1"/>
</dbReference>
<feature type="binding site" evidence="2">
    <location>
        <position position="108"/>
    </location>
    <ligand>
        <name>prephenate</name>
        <dbReference type="ChEBI" id="CHEBI:29934"/>
    </ligand>
</feature>
<dbReference type="SUPFAM" id="SSF55298">
    <property type="entry name" value="YjgF-like"/>
    <property type="match status" value="1"/>
</dbReference>
<evidence type="ECO:0000313" key="4">
    <source>
        <dbReference type="EMBL" id="HIS74590.1"/>
    </source>
</evidence>
<reference evidence="4" key="1">
    <citation type="submission" date="2020-10" db="EMBL/GenBank/DDBJ databases">
        <authorList>
            <person name="Gilroy R."/>
        </authorList>
    </citation>
    <scope>NUCLEOTIDE SEQUENCE</scope>
    <source>
        <strain evidence="4">CHK152-2871</strain>
    </source>
</reference>
<feature type="binding site" evidence="2">
    <location>
        <position position="90"/>
    </location>
    <ligand>
        <name>prephenate</name>
        <dbReference type="ChEBI" id="CHEBI:29934"/>
    </ligand>
</feature>
<dbReference type="InterPro" id="IPR008243">
    <property type="entry name" value="Chorismate_mutase_AroH"/>
</dbReference>
<accession>A0A9D1FJZ7</accession>
<dbReference type="PANTHER" id="PTHR21164:SF0">
    <property type="entry name" value="CHORISMATE MUTASE AROH"/>
    <property type="match status" value="1"/>
</dbReference>
<evidence type="ECO:0000313" key="5">
    <source>
        <dbReference type="Proteomes" id="UP000886865"/>
    </source>
</evidence>
<dbReference type="GO" id="GO:0046417">
    <property type="term" value="P:chorismate metabolic process"/>
    <property type="evidence" value="ECO:0007669"/>
    <property type="project" value="TreeGrafter"/>
</dbReference>
<dbReference type="Pfam" id="PF07736">
    <property type="entry name" value="CM_1"/>
    <property type="match status" value="1"/>
</dbReference>
<dbReference type="CDD" id="cd02185">
    <property type="entry name" value="AroH"/>
    <property type="match status" value="1"/>
</dbReference>
<dbReference type="InterPro" id="IPR035959">
    <property type="entry name" value="RutC-like_sf"/>
</dbReference>
<dbReference type="PIRSF" id="PIRSF005965">
    <property type="entry name" value="Chor_mut_AroH"/>
    <property type="match status" value="1"/>
</dbReference>
<dbReference type="AlphaFoldDB" id="A0A9D1FJZ7"/>
<keyword evidence="3 4" id="KW-0413">Isomerase</keyword>
<organism evidence="4 5">
    <name type="scientific">Candidatus Galligastranaerophilus intestinavium</name>
    <dbReference type="NCBI Taxonomy" id="2840836"/>
    <lineage>
        <taxon>Bacteria</taxon>
        <taxon>Candidatus Galligastranaerophilus</taxon>
    </lineage>
</organism>
<evidence type="ECO:0000256" key="2">
    <source>
        <dbReference type="PIRSR" id="PIRSR005965-1"/>
    </source>
</evidence>
<sequence>MLTRGIRGAITLDNNDKKSIKSSTVELLRIMIDRNNLELENIAFVIFTVTSDIDADFPAKYAREYCGFENIPMMCYCEMDVKDAIKKCLRILLCVNTLKNQKDIKHVYLKGAAKLRPDITE</sequence>
<name>A0A9D1FJZ7_9BACT</name>
<dbReference type="NCBIfam" id="TIGR01796">
    <property type="entry name" value="CM_mono_aroH"/>
    <property type="match status" value="1"/>
</dbReference>
<dbReference type="EC" id="5.4.99.5" evidence="1 3"/>
<protein>
    <recommendedName>
        <fullName evidence="1 3">chorismate mutase</fullName>
        <ecNumber evidence="1 3">5.4.99.5</ecNumber>
    </recommendedName>
</protein>
<dbReference type="EMBL" id="DVJQ01000050">
    <property type="protein sequence ID" value="HIS74590.1"/>
    <property type="molecule type" value="Genomic_DNA"/>
</dbReference>
<comment type="caution">
    <text evidence="4">The sequence shown here is derived from an EMBL/GenBank/DDBJ whole genome shotgun (WGS) entry which is preliminary data.</text>
</comment>
<evidence type="ECO:0000256" key="3">
    <source>
        <dbReference type="PROSITE-ProRule" id="PRU00514"/>
    </source>
</evidence>
<dbReference type="Gene3D" id="3.30.1330.40">
    <property type="entry name" value="RutC-like"/>
    <property type="match status" value="1"/>
</dbReference>
<keyword evidence="2 3" id="KW-0028">Amino-acid biosynthesis</keyword>
<proteinExistence type="predicted"/>
<dbReference type="GO" id="GO:0004106">
    <property type="term" value="F:chorismate mutase activity"/>
    <property type="evidence" value="ECO:0007669"/>
    <property type="project" value="UniProtKB-UniRule"/>
</dbReference>
<reference evidence="4" key="2">
    <citation type="journal article" date="2021" name="PeerJ">
        <title>Extensive microbial diversity within the chicken gut microbiome revealed by metagenomics and culture.</title>
        <authorList>
            <person name="Gilroy R."/>
            <person name="Ravi A."/>
            <person name="Getino M."/>
            <person name="Pursley I."/>
            <person name="Horton D.L."/>
            <person name="Alikhan N.F."/>
            <person name="Baker D."/>
            <person name="Gharbi K."/>
            <person name="Hall N."/>
            <person name="Watson M."/>
            <person name="Adriaenssens E.M."/>
            <person name="Foster-Nyarko E."/>
            <person name="Jarju S."/>
            <person name="Secka A."/>
            <person name="Antonio M."/>
            <person name="Oren A."/>
            <person name="Chaudhuri R.R."/>
            <person name="La Ragione R."/>
            <person name="Hildebrand F."/>
            <person name="Pallen M.J."/>
        </authorList>
    </citation>
    <scope>NUCLEOTIDE SEQUENCE</scope>
    <source>
        <strain evidence="4">CHK152-2871</strain>
    </source>
</reference>
<comment type="catalytic activity">
    <reaction evidence="3">
        <text>chorismate = prephenate</text>
        <dbReference type="Rhea" id="RHEA:13897"/>
        <dbReference type="ChEBI" id="CHEBI:29748"/>
        <dbReference type="ChEBI" id="CHEBI:29934"/>
        <dbReference type="EC" id="5.4.99.5"/>
    </reaction>
</comment>
<keyword evidence="2 3" id="KW-0057">Aromatic amino acid biosynthesis</keyword>
<evidence type="ECO:0000256" key="1">
    <source>
        <dbReference type="NCBIfam" id="TIGR01796"/>
    </source>
</evidence>
<dbReference type="GO" id="GO:0008652">
    <property type="term" value="P:amino acid biosynthetic process"/>
    <property type="evidence" value="ECO:0007669"/>
    <property type="project" value="UniProtKB-UniRule"/>
</dbReference>
<dbReference type="PANTHER" id="PTHR21164">
    <property type="entry name" value="CHORISMATE MUTASE"/>
    <property type="match status" value="1"/>
</dbReference>
<dbReference type="Proteomes" id="UP000886865">
    <property type="component" value="Unassembled WGS sequence"/>
</dbReference>